<reference evidence="1" key="1">
    <citation type="journal article" date="2021" name="Proc. Natl. Acad. Sci. U.S.A.">
        <title>A Catalog of Tens of Thousands of Viruses from Human Metagenomes Reveals Hidden Associations with Chronic Diseases.</title>
        <authorList>
            <person name="Tisza M.J."/>
            <person name="Buck C.B."/>
        </authorList>
    </citation>
    <scope>NUCLEOTIDE SEQUENCE</scope>
    <source>
        <strain evidence="1">CtgN495</strain>
    </source>
</reference>
<dbReference type="EMBL" id="BK016063">
    <property type="protein sequence ID" value="DAF92141.1"/>
    <property type="molecule type" value="Genomic_DNA"/>
</dbReference>
<evidence type="ECO:0000313" key="1">
    <source>
        <dbReference type="EMBL" id="DAF92141.1"/>
    </source>
</evidence>
<protein>
    <submittedName>
        <fullName evidence="1">Uncharacterized protein</fullName>
    </submittedName>
</protein>
<accession>A0A8S5UCD5</accession>
<proteinExistence type="predicted"/>
<organism evidence="1">
    <name type="scientific">Siphoviridae sp. ctgN495</name>
    <dbReference type="NCBI Taxonomy" id="2825608"/>
    <lineage>
        <taxon>Viruses</taxon>
        <taxon>Duplodnaviria</taxon>
        <taxon>Heunggongvirae</taxon>
        <taxon>Uroviricota</taxon>
        <taxon>Caudoviricetes</taxon>
    </lineage>
</organism>
<name>A0A8S5UCD5_9CAUD</name>
<sequence>MIYNDANLFFFRQLQEYLTSHYRENVFSIYVVVLYLRWMPPTCYITMNKN</sequence>